<accession>A0AAI7ZI43</accession>
<gene>
    <name evidence="1" type="ordered locus">XAC3686</name>
</gene>
<dbReference type="KEGG" id="xac:XAC3686"/>
<dbReference type="InterPro" id="IPR021557">
    <property type="entry name" value="DUF3016"/>
</dbReference>
<proteinExistence type="predicted"/>
<dbReference type="EMBL" id="AE008923">
    <property type="protein sequence ID" value="AAM38529.1"/>
    <property type="molecule type" value="Genomic_DNA"/>
</dbReference>
<dbReference type="Pfam" id="PF11454">
    <property type="entry name" value="DUF3016"/>
    <property type="match status" value="1"/>
</dbReference>
<evidence type="ECO:0000313" key="2">
    <source>
        <dbReference type="Proteomes" id="UP000000576"/>
    </source>
</evidence>
<sequence length="233" mass="25942">MRINRAATWSRTQACSALRALGSTPTLREQPIHNVPSAWRLSMKRSTLSGASLLLAGLLAATGVQAGVRTVTDPDAPRALSGDGKVDVRWTDPAQFSEVRFSGNRWEAQRGDWVTQLATHFQQSAARQLPDGQHLSVTITDIRRAGQYEPWHGPRMQDVRVVKDIYPPRLSFTYTLTGADGRVIDQGERKLVDSAFLMSGPRLTDSDPLRFEKAMIDDWVRKQFRADRSTAGL</sequence>
<organism evidence="1 2">
    <name type="scientific">Xanthomonas axonopodis pv. citri (strain 306)</name>
    <dbReference type="NCBI Taxonomy" id="190486"/>
    <lineage>
        <taxon>Bacteria</taxon>
        <taxon>Pseudomonadati</taxon>
        <taxon>Pseudomonadota</taxon>
        <taxon>Gammaproteobacteria</taxon>
        <taxon>Lysobacterales</taxon>
        <taxon>Lysobacteraceae</taxon>
        <taxon>Xanthomonas</taxon>
    </lineage>
</organism>
<dbReference type="Proteomes" id="UP000000576">
    <property type="component" value="Chromosome"/>
</dbReference>
<dbReference type="AlphaFoldDB" id="A0AAI7ZI43"/>
<evidence type="ECO:0000313" key="1">
    <source>
        <dbReference type="EMBL" id="AAM38529.1"/>
    </source>
</evidence>
<name>A0AAI7ZI43_XANAC</name>
<reference evidence="1 2" key="1">
    <citation type="journal article" date="2002" name="Nature">
        <title>Comparison of the genomes of two Xanthomonas pathogens with differing host specificities.</title>
        <authorList>
            <person name="da Silva A.C."/>
            <person name="Ferro J.A."/>
            <person name="Reinach F.C."/>
            <person name="Farah C.S."/>
            <person name="Furlan L.R."/>
            <person name="Quaggio R.B."/>
            <person name="Monteiro-Vitorello C.B."/>
            <person name="Van Sluys M.A."/>
            <person name="Almeida N.F."/>
            <person name="Alves L.M."/>
            <person name="do Amaral A.M."/>
            <person name="Bertolini M.C."/>
            <person name="Camargo L.E."/>
            <person name="Camarotte G."/>
            <person name="Cannavan F."/>
            <person name="Cardozo J."/>
            <person name="Chambergo F."/>
            <person name="Ciapina L.P."/>
            <person name="Cicarelli R.M."/>
            <person name="Coutinho L.L."/>
            <person name="Cursino-Santos J.R."/>
            <person name="El-Dorry H."/>
            <person name="Faria J.B."/>
            <person name="Ferreira A.J."/>
            <person name="Ferreira R.C."/>
            <person name="Ferro M.I."/>
            <person name="Formighieri E.F."/>
            <person name="Franco M.C."/>
            <person name="Greggio C.C."/>
            <person name="Gruber A."/>
            <person name="Katsuyama A.M."/>
            <person name="Kishi L.T."/>
            <person name="Leite R.P."/>
            <person name="Lemos E.G."/>
            <person name="Lemos M.V."/>
            <person name="Locali E.C."/>
            <person name="Machado M.A."/>
            <person name="Madeira A.M."/>
            <person name="Martinez-Rossi N.M."/>
            <person name="Martins E.C."/>
            <person name="Meidanis J."/>
            <person name="Menck C.F."/>
            <person name="Miyaki C.Y."/>
            <person name="Moon D.H."/>
            <person name="Moreira L.M."/>
            <person name="Novo M.T."/>
            <person name="Okura V.K."/>
            <person name="Oliveira M.C."/>
            <person name="Oliveira V.R."/>
            <person name="Pereira H.A."/>
            <person name="Rossi A."/>
            <person name="Sena J.A."/>
            <person name="Silva C."/>
            <person name="de Souza R.F."/>
            <person name="Spinola L.A."/>
            <person name="Takita M.A."/>
            <person name="Tamura R.E."/>
            <person name="Teixeira E.C."/>
            <person name="Tezza R.I."/>
            <person name="Trindade dos Santos M."/>
            <person name="Truffi D."/>
            <person name="Tsai S.M."/>
            <person name="White F.F."/>
            <person name="Setubal J.C."/>
            <person name="Kitajima J.P."/>
        </authorList>
    </citation>
    <scope>NUCLEOTIDE SEQUENCE [LARGE SCALE GENOMIC DNA]</scope>
    <source>
        <strain evidence="1 2">306</strain>
    </source>
</reference>
<protein>
    <recommendedName>
        <fullName evidence="3">DUF3016 domain-containing protein</fullName>
    </recommendedName>
</protein>
<evidence type="ECO:0008006" key="3">
    <source>
        <dbReference type="Google" id="ProtNLM"/>
    </source>
</evidence>